<dbReference type="RefSeq" id="WP_277863145.1">
    <property type="nucleotide sequence ID" value="NZ_JARRAG010000002.1"/>
</dbReference>
<keyword evidence="2" id="KW-0378">Hydrolase</keyword>
<dbReference type="EMBL" id="JARRAG010000002">
    <property type="protein sequence ID" value="MDG3006854.1"/>
    <property type="molecule type" value="Genomic_DNA"/>
</dbReference>
<evidence type="ECO:0000313" key="2">
    <source>
        <dbReference type="EMBL" id="MDG3006854.1"/>
    </source>
</evidence>
<evidence type="ECO:0000313" key="3">
    <source>
        <dbReference type="Proteomes" id="UP001216907"/>
    </source>
</evidence>
<dbReference type="Proteomes" id="UP001216907">
    <property type="component" value="Unassembled WGS sequence"/>
</dbReference>
<name>A0ABT6FH68_9BACT</name>
<dbReference type="GO" id="GO:0016787">
    <property type="term" value="F:hydrolase activity"/>
    <property type="evidence" value="ECO:0007669"/>
    <property type="project" value="UniProtKB-KW"/>
</dbReference>
<protein>
    <submittedName>
        <fullName evidence="2">Alpha/beta hydrolase</fullName>
    </submittedName>
</protein>
<organism evidence="2 3">
    <name type="scientific">Paludisphaera mucosa</name>
    <dbReference type="NCBI Taxonomy" id="3030827"/>
    <lineage>
        <taxon>Bacteria</taxon>
        <taxon>Pseudomonadati</taxon>
        <taxon>Planctomycetota</taxon>
        <taxon>Planctomycetia</taxon>
        <taxon>Isosphaerales</taxon>
        <taxon>Isosphaeraceae</taxon>
        <taxon>Paludisphaera</taxon>
    </lineage>
</organism>
<evidence type="ECO:0000256" key="1">
    <source>
        <dbReference type="SAM" id="SignalP"/>
    </source>
</evidence>
<gene>
    <name evidence="2" type="ORF">PZE19_24040</name>
</gene>
<sequence length="507" mass="56370">MHQSSRRRLQLGLAAVLIATFGSHAAMAADGAPFEGEKSTWHDGFDRYDYVMDEQTFAVTPFQRDADERYGVKGPAKGRRRCIVVVPKTPAPGNPWSWQACYWDHEPQTEVELLRRGFHVAFVTPEPDKCWDAWYAWLTEKHGLSKKPAFIGMSRGGVNEYDWATANPDKVSCIYADNPAIRPSAFAKLDELARRDVPLLNICGSLDFLLERHTLPIENRYRELGGRVTVMIKEGAAHHPHSLRNPKPIADWLVEHVRPDVVARPDFLDASWAKTYFYGRESVYQHLKEEDTYATCRGPGFVDCYERYDAPAPGPWGLTGLTIIAPKTPAAGRPWVFRADRFNGEVGAVDLALLAKGYHIAAPPLLAQAGPLREEWDAVYKRMIDHGFARKAVLEGAGTSAGEAYAWAVENPDKVACLYAENPALRSLMAKTPPIDRLDVLARAGVPLIHVCGALDPWLEGETRVVERRYKELGGTITVVVKEGEGHFPLGPKAPEAIVSLITRTAN</sequence>
<keyword evidence="1" id="KW-0732">Signal</keyword>
<proteinExistence type="predicted"/>
<feature type="signal peptide" evidence="1">
    <location>
        <begin position="1"/>
        <end position="28"/>
    </location>
</feature>
<dbReference type="InterPro" id="IPR029058">
    <property type="entry name" value="AB_hydrolase_fold"/>
</dbReference>
<accession>A0ABT6FH68</accession>
<feature type="chain" id="PRO_5047137855" evidence="1">
    <location>
        <begin position="29"/>
        <end position="507"/>
    </location>
</feature>
<keyword evidence="3" id="KW-1185">Reference proteome</keyword>
<dbReference type="SUPFAM" id="SSF53474">
    <property type="entry name" value="alpha/beta-Hydrolases"/>
    <property type="match status" value="2"/>
</dbReference>
<comment type="caution">
    <text evidence="2">The sequence shown here is derived from an EMBL/GenBank/DDBJ whole genome shotgun (WGS) entry which is preliminary data.</text>
</comment>
<reference evidence="2 3" key="1">
    <citation type="submission" date="2023-03" db="EMBL/GenBank/DDBJ databases">
        <title>Paludisphaera mucosa sp. nov. a novel planctomycete from northern fen.</title>
        <authorList>
            <person name="Ivanova A."/>
        </authorList>
    </citation>
    <scope>NUCLEOTIDE SEQUENCE [LARGE SCALE GENOMIC DNA]</scope>
    <source>
        <strain evidence="2 3">Pla2</strain>
    </source>
</reference>
<dbReference type="Gene3D" id="3.40.50.1820">
    <property type="entry name" value="alpha/beta hydrolase"/>
    <property type="match status" value="2"/>
</dbReference>